<proteinExistence type="predicted"/>
<gene>
    <name evidence="2" type="ORF">B296_00028925</name>
</gene>
<evidence type="ECO:0000313" key="3">
    <source>
        <dbReference type="Proteomes" id="UP000287651"/>
    </source>
</evidence>
<accession>A0A426Y634</accession>
<feature type="compositionally biased region" description="Basic residues" evidence="1">
    <location>
        <begin position="165"/>
        <end position="179"/>
    </location>
</feature>
<dbReference type="EMBL" id="AMZH03014682">
    <property type="protein sequence ID" value="RRT47219.1"/>
    <property type="molecule type" value="Genomic_DNA"/>
</dbReference>
<feature type="region of interest" description="Disordered" evidence="1">
    <location>
        <begin position="479"/>
        <end position="504"/>
    </location>
</feature>
<reference evidence="2 3" key="1">
    <citation type="journal article" date="2014" name="Agronomy (Basel)">
        <title>A Draft Genome Sequence for Ensete ventricosum, the Drought-Tolerant Tree Against Hunger.</title>
        <authorList>
            <person name="Harrison J."/>
            <person name="Moore K.A."/>
            <person name="Paszkiewicz K."/>
            <person name="Jones T."/>
            <person name="Grant M."/>
            <person name="Ambacheew D."/>
            <person name="Muzemil S."/>
            <person name="Studholme D.J."/>
        </authorList>
    </citation>
    <scope>NUCLEOTIDE SEQUENCE [LARGE SCALE GENOMIC DNA]</scope>
</reference>
<evidence type="ECO:0000256" key="1">
    <source>
        <dbReference type="SAM" id="MobiDB-lite"/>
    </source>
</evidence>
<organism evidence="2 3">
    <name type="scientific">Ensete ventricosum</name>
    <name type="common">Abyssinian banana</name>
    <name type="synonym">Musa ensete</name>
    <dbReference type="NCBI Taxonomy" id="4639"/>
    <lineage>
        <taxon>Eukaryota</taxon>
        <taxon>Viridiplantae</taxon>
        <taxon>Streptophyta</taxon>
        <taxon>Embryophyta</taxon>
        <taxon>Tracheophyta</taxon>
        <taxon>Spermatophyta</taxon>
        <taxon>Magnoliopsida</taxon>
        <taxon>Liliopsida</taxon>
        <taxon>Zingiberales</taxon>
        <taxon>Musaceae</taxon>
        <taxon>Ensete</taxon>
    </lineage>
</organism>
<feature type="region of interest" description="Disordered" evidence="1">
    <location>
        <begin position="392"/>
        <end position="430"/>
    </location>
</feature>
<dbReference type="PANTHER" id="PTHR33257">
    <property type="entry name" value="OS05G0165500 PROTEIN"/>
    <property type="match status" value="1"/>
</dbReference>
<name>A0A426Y634_ENSVE</name>
<comment type="caution">
    <text evidence="2">The sequence shown here is derived from an EMBL/GenBank/DDBJ whole genome shotgun (WGS) entry which is preliminary data.</text>
</comment>
<evidence type="ECO:0000313" key="2">
    <source>
        <dbReference type="EMBL" id="RRT47219.1"/>
    </source>
</evidence>
<dbReference type="Proteomes" id="UP000287651">
    <property type="component" value="Unassembled WGS sequence"/>
</dbReference>
<sequence length="545" mass="60769">MKKVVVAAQASDLGIMATNTIPDDGSSSRPEELLDHRFNMYSRSTSAPASSASAGSTYAHLSHRISTPPSESPATFGVPFNWEEKPGTPKCEFSFTNDNRCSEFDYSEFDFDSGFRGDQYVPSAVAATDEAFEKKRILPLKPPPRLYFQSVDNGGGVTSSQRPPRPPRTRRLWPFRHQSKRSEKEEEDPFTVAMVEATRESSGKDKDPIAFLAKGVVRRKWRLRGLLPLRCASNKQPGKHILLAETETKGRAIKDMGFVAAVEDSDDECNSAPETPRRYDYVYRSCTTTPSSPVHGAAIHAGGGVPFDWEEKPGIPKWLSLSKTLEEVAVADEELFEEERILPPLKPPPRLYFSRTDNGAGSASSSARLDQVPKVAAADEVLEEKRILHPLKPPPRLLHFQHTDDGAGRATSTSEPPRHHRSKMFRSRLNKGRKELDPFTIAMMEATRDVPGSDETTASSSKKWPWKKILSLGILSNKPHRADNRKTDAFVGSTPSHDSAHGMESATERKAQAELMRENSIVLRQGQLSCIPFSRGAHRRRRRHY</sequence>
<protein>
    <submittedName>
        <fullName evidence="2">Uncharacterized protein</fullName>
    </submittedName>
</protein>
<feature type="region of interest" description="Disordered" evidence="1">
    <location>
        <begin position="150"/>
        <end position="190"/>
    </location>
</feature>
<dbReference type="PANTHER" id="PTHR33257:SF4">
    <property type="entry name" value="EXPRESSED PROTEIN"/>
    <property type="match status" value="1"/>
</dbReference>
<dbReference type="AlphaFoldDB" id="A0A426Y634"/>
<feature type="compositionally biased region" description="Basic residues" evidence="1">
    <location>
        <begin position="418"/>
        <end position="430"/>
    </location>
</feature>